<gene>
    <name evidence="1" type="ORF">DCAF_LOCUS3960</name>
</gene>
<dbReference type="EMBL" id="CAWUPB010000851">
    <property type="protein sequence ID" value="CAK7326261.1"/>
    <property type="molecule type" value="Genomic_DNA"/>
</dbReference>
<sequence length="105" mass="12167">MIYSTGWNGMESFLTVKSETAWCWDPLVEIEGKVGSSFSNIAARCMKYELNSAWKTRISRMQAIIDCRTFPNILNQKQDPKNVEKTHWNYVAQKSKTFRLAQPNT</sequence>
<protein>
    <submittedName>
        <fullName evidence="1">Uncharacterized protein</fullName>
    </submittedName>
</protein>
<reference evidence="1 2" key="1">
    <citation type="submission" date="2024-01" db="EMBL/GenBank/DDBJ databases">
        <authorList>
            <person name="Waweru B."/>
        </authorList>
    </citation>
    <scope>NUCLEOTIDE SEQUENCE [LARGE SCALE GENOMIC DNA]</scope>
</reference>
<evidence type="ECO:0000313" key="1">
    <source>
        <dbReference type="EMBL" id="CAK7326261.1"/>
    </source>
</evidence>
<evidence type="ECO:0000313" key="2">
    <source>
        <dbReference type="Proteomes" id="UP001314170"/>
    </source>
</evidence>
<dbReference type="Proteomes" id="UP001314170">
    <property type="component" value="Unassembled WGS sequence"/>
</dbReference>
<proteinExistence type="predicted"/>
<comment type="caution">
    <text evidence="1">The sequence shown here is derived from an EMBL/GenBank/DDBJ whole genome shotgun (WGS) entry which is preliminary data.</text>
</comment>
<name>A0AAV1QX05_9ROSI</name>
<dbReference type="AlphaFoldDB" id="A0AAV1QX05"/>
<organism evidence="1 2">
    <name type="scientific">Dovyalis caffra</name>
    <dbReference type="NCBI Taxonomy" id="77055"/>
    <lineage>
        <taxon>Eukaryota</taxon>
        <taxon>Viridiplantae</taxon>
        <taxon>Streptophyta</taxon>
        <taxon>Embryophyta</taxon>
        <taxon>Tracheophyta</taxon>
        <taxon>Spermatophyta</taxon>
        <taxon>Magnoliopsida</taxon>
        <taxon>eudicotyledons</taxon>
        <taxon>Gunneridae</taxon>
        <taxon>Pentapetalae</taxon>
        <taxon>rosids</taxon>
        <taxon>fabids</taxon>
        <taxon>Malpighiales</taxon>
        <taxon>Salicaceae</taxon>
        <taxon>Flacourtieae</taxon>
        <taxon>Dovyalis</taxon>
    </lineage>
</organism>
<accession>A0AAV1QX05</accession>
<keyword evidence="2" id="KW-1185">Reference proteome</keyword>